<dbReference type="InterPro" id="IPR022803">
    <property type="entry name" value="Ribosomal_uL5_dom_sf"/>
</dbReference>
<dbReference type="PANTHER" id="PTHR11994">
    <property type="entry name" value="60S RIBOSOMAL PROTEIN L11-RELATED"/>
    <property type="match status" value="1"/>
</dbReference>
<keyword evidence="3" id="KW-0687">Ribonucleoprotein</keyword>
<dbReference type="PIRSF" id="PIRSF002161">
    <property type="entry name" value="Ribosomal_L5"/>
    <property type="match status" value="1"/>
</dbReference>
<dbReference type="InterPro" id="IPR031309">
    <property type="entry name" value="Ribosomal_uL5_C"/>
</dbReference>
<dbReference type="NCBIfam" id="NF003258">
    <property type="entry name" value="PRK04219.1"/>
    <property type="match status" value="1"/>
</dbReference>
<dbReference type="InterPro" id="IPR057266">
    <property type="entry name" value="Ribosomal_uL5_euk/arc-type"/>
</dbReference>
<name>X1L010_9ZZZZ</name>
<accession>X1L010</accession>
<organism evidence="5">
    <name type="scientific">marine sediment metagenome</name>
    <dbReference type="NCBI Taxonomy" id="412755"/>
    <lineage>
        <taxon>unclassified sequences</taxon>
        <taxon>metagenomes</taxon>
        <taxon>ecological metagenomes</taxon>
    </lineage>
</organism>
<protein>
    <recommendedName>
        <fullName evidence="4">Large ribosomal subunit protein uL5 C-terminal domain-containing protein</fullName>
    </recommendedName>
</protein>
<dbReference type="GO" id="GO:1990904">
    <property type="term" value="C:ribonucleoprotein complex"/>
    <property type="evidence" value="ECO:0007669"/>
    <property type="project" value="UniProtKB-KW"/>
</dbReference>
<evidence type="ECO:0000313" key="5">
    <source>
        <dbReference type="EMBL" id="GAI12657.1"/>
    </source>
</evidence>
<feature type="non-terminal residue" evidence="5">
    <location>
        <position position="1"/>
    </location>
</feature>
<comment type="caution">
    <text evidence="5">The sequence shown here is derived from an EMBL/GenBank/DDBJ whole genome shotgun (WGS) entry which is preliminary data.</text>
</comment>
<gene>
    <name evidence="5" type="ORF">S06H3_18123</name>
</gene>
<comment type="similarity">
    <text evidence="1">Belongs to the universal ribosomal protein uL5 family.</text>
</comment>
<dbReference type="SUPFAM" id="SSF55282">
    <property type="entry name" value="RL5-like"/>
    <property type="match status" value="1"/>
</dbReference>
<evidence type="ECO:0000256" key="1">
    <source>
        <dbReference type="ARBA" id="ARBA00008553"/>
    </source>
</evidence>
<dbReference type="AlphaFoldDB" id="X1L010"/>
<dbReference type="InterPro" id="IPR002132">
    <property type="entry name" value="Ribosomal_uL5"/>
</dbReference>
<evidence type="ECO:0000259" key="4">
    <source>
        <dbReference type="Pfam" id="PF00673"/>
    </source>
</evidence>
<dbReference type="Gene3D" id="3.30.1440.10">
    <property type="match status" value="1"/>
</dbReference>
<proteinExistence type="inferred from homology"/>
<evidence type="ECO:0000256" key="3">
    <source>
        <dbReference type="ARBA" id="ARBA00023274"/>
    </source>
</evidence>
<feature type="domain" description="Large ribosomal subunit protein uL5 C-terminal" evidence="4">
    <location>
        <begin position="26"/>
        <end position="100"/>
    </location>
</feature>
<keyword evidence="2" id="KW-0689">Ribosomal protein</keyword>
<dbReference type="GO" id="GO:0003735">
    <property type="term" value="F:structural constituent of ribosome"/>
    <property type="evidence" value="ECO:0007669"/>
    <property type="project" value="InterPro"/>
</dbReference>
<dbReference type="GO" id="GO:0005840">
    <property type="term" value="C:ribosome"/>
    <property type="evidence" value="ECO:0007669"/>
    <property type="project" value="UniProtKB-KW"/>
</dbReference>
<evidence type="ECO:0000256" key="2">
    <source>
        <dbReference type="ARBA" id="ARBA00022980"/>
    </source>
</evidence>
<dbReference type="EMBL" id="BARV01009131">
    <property type="protein sequence ID" value="GAI12657.1"/>
    <property type="molecule type" value="Genomic_DNA"/>
</dbReference>
<dbReference type="Pfam" id="PF00673">
    <property type="entry name" value="Ribosomal_L5_C"/>
    <property type="match status" value="1"/>
</dbReference>
<sequence>LITNQKPAKTKAKKRIPAFGIRKGLEIGCKVTLRGKNAVELLKKLLDTVDNQLSYKQINPGSFAFGIKEYIEIPDIEYQRDIGIIGLDVCVTLTRPGLRVCKRKISVGKIPKKHRISRDETAQFIRENFNTKIETEGEKE</sequence>
<dbReference type="GO" id="GO:0006412">
    <property type="term" value="P:translation"/>
    <property type="evidence" value="ECO:0007669"/>
    <property type="project" value="InterPro"/>
</dbReference>
<reference evidence="5" key="1">
    <citation type="journal article" date="2014" name="Front. Microbiol.">
        <title>High frequency of phylogenetically diverse reductive dehalogenase-homologous genes in deep subseafloor sedimentary metagenomes.</title>
        <authorList>
            <person name="Kawai M."/>
            <person name="Futagami T."/>
            <person name="Toyoda A."/>
            <person name="Takaki Y."/>
            <person name="Nishi S."/>
            <person name="Hori S."/>
            <person name="Arai W."/>
            <person name="Tsubouchi T."/>
            <person name="Morono Y."/>
            <person name="Uchiyama I."/>
            <person name="Ito T."/>
            <person name="Fujiyama A."/>
            <person name="Inagaki F."/>
            <person name="Takami H."/>
        </authorList>
    </citation>
    <scope>NUCLEOTIDE SEQUENCE</scope>
    <source>
        <strain evidence="5">Expedition CK06-06</strain>
    </source>
</reference>